<dbReference type="Pfam" id="PF20611">
    <property type="entry name" value="DUF6801"/>
    <property type="match status" value="1"/>
</dbReference>
<name>A0A7W7CKY5_9PSEU</name>
<protein>
    <recommendedName>
        <fullName evidence="2">DUF6801 domain-containing protein</fullName>
    </recommendedName>
</protein>
<evidence type="ECO:0000313" key="4">
    <source>
        <dbReference type="Proteomes" id="UP000533598"/>
    </source>
</evidence>
<feature type="compositionally biased region" description="Low complexity" evidence="1">
    <location>
        <begin position="195"/>
        <end position="225"/>
    </location>
</feature>
<dbReference type="EMBL" id="JACHMH010000001">
    <property type="protein sequence ID" value="MBB4681379.1"/>
    <property type="molecule type" value="Genomic_DNA"/>
</dbReference>
<comment type="caution">
    <text evidence="3">The sequence shown here is derived from an EMBL/GenBank/DDBJ whole genome shotgun (WGS) entry which is preliminary data.</text>
</comment>
<evidence type="ECO:0000259" key="2">
    <source>
        <dbReference type="Pfam" id="PF20611"/>
    </source>
</evidence>
<dbReference type="RefSeq" id="WP_185007905.1">
    <property type="nucleotide sequence ID" value="NZ_BAAAUI010000008.1"/>
</dbReference>
<organism evidence="3 4">
    <name type="scientific">Crossiella cryophila</name>
    <dbReference type="NCBI Taxonomy" id="43355"/>
    <lineage>
        <taxon>Bacteria</taxon>
        <taxon>Bacillati</taxon>
        <taxon>Actinomycetota</taxon>
        <taxon>Actinomycetes</taxon>
        <taxon>Pseudonocardiales</taxon>
        <taxon>Pseudonocardiaceae</taxon>
        <taxon>Crossiella</taxon>
    </lineage>
</organism>
<evidence type="ECO:0000256" key="1">
    <source>
        <dbReference type="SAM" id="MobiDB-lite"/>
    </source>
</evidence>
<feature type="domain" description="DUF6801" evidence="2">
    <location>
        <begin position="43"/>
        <end position="192"/>
    </location>
</feature>
<gene>
    <name evidence="3" type="ORF">HNR67_007497</name>
</gene>
<sequence length="413" mass="41740">MIRTGPAHRLGAVTAAAILVLALGVSLVGDGSAAADSPGRRIAYTCSAPDLAAQAVVTEVAAVVPASGSVGVPVQSTLTVTATLPETVLPALGGAKSVVGSAVLGLTAAGAGVTGALTPPELAIAATEVPDKGELKVVATGKAPALTPSKPGEVTLAATDLTLTVGSSTDDATAAPLILKCAKDSGQTGELAKFPVTGRTGTTVPGTSTTSPTTGSTIPSTGVTVPGDGQVGPFARRIRYKVDGKSRIKKLDSELTIGPGEMLTEVIIKLPVGEIKGDLTLPPSQGYFVLFKFVPNNAVVEFEPVGQVEGVIERGQVKATSKMYLRLKNVKVGGQPLDVGPNCRTVEPAVINLISATPPPPFLPTRPTPMTATYTIPPYANCGVTEPLDSLLTGLISGPGNTLNLNLTFVGYE</sequence>
<proteinExistence type="predicted"/>
<dbReference type="AlphaFoldDB" id="A0A7W7CKY5"/>
<dbReference type="InterPro" id="IPR046542">
    <property type="entry name" value="DUF6801"/>
</dbReference>
<dbReference type="Proteomes" id="UP000533598">
    <property type="component" value="Unassembled WGS sequence"/>
</dbReference>
<reference evidence="3 4" key="1">
    <citation type="submission" date="2020-08" db="EMBL/GenBank/DDBJ databases">
        <title>Sequencing the genomes of 1000 actinobacteria strains.</title>
        <authorList>
            <person name="Klenk H.-P."/>
        </authorList>
    </citation>
    <scope>NUCLEOTIDE SEQUENCE [LARGE SCALE GENOMIC DNA]</scope>
    <source>
        <strain evidence="3 4">DSM 44230</strain>
    </source>
</reference>
<keyword evidence="4" id="KW-1185">Reference proteome</keyword>
<evidence type="ECO:0000313" key="3">
    <source>
        <dbReference type="EMBL" id="MBB4681379.1"/>
    </source>
</evidence>
<accession>A0A7W7CKY5</accession>
<feature type="region of interest" description="Disordered" evidence="1">
    <location>
        <begin position="192"/>
        <end position="228"/>
    </location>
</feature>